<keyword evidence="3" id="KW-1185">Reference proteome</keyword>
<protein>
    <submittedName>
        <fullName evidence="2">Uncharacterized protein</fullName>
    </submittedName>
</protein>
<organism evidence="2 3">
    <name type="scientific">Pyrrhoderma noxium</name>
    <dbReference type="NCBI Taxonomy" id="2282107"/>
    <lineage>
        <taxon>Eukaryota</taxon>
        <taxon>Fungi</taxon>
        <taxon>Dikarya</taxon>
        <taxon>Basidiomycota</taxon>
        <taxon>Agaricomycotina</taxon>
        <taxon>Agaricomycetes</taxon>
        <taxon>Hymenochaetales</taxon>
        <taxon>Hymenochaetaceae</taxon>
        <taxon>Pyrrhoderma</taxon>
    </lineage>
</organism>
<dbReference type="AlphaFoldDB" id="A0A286UU88"/>
<dbReference type="InParanoid" id="A0A286UU88"/>
<sequence length="238" mass="25183">MVLAGYSFHDICGEERNAQSLNPGAPYAYTIPLRHQPRHFEPLAPSTSLYPNIFLTCWPHATFNSHAPRSSPPQPPPSVPPLIVLLLSPTITLQLELEGPLEPSMCDPEASLAILPEDTPLVAQTKSGPLGQILGTSSSSGKKKSKPKYSSALPSIGLSGSIGVEPTMNGINGATAGTLETKEMGTIYNVDVKEGIISSPKKNFGGYIGPGPSIPMPPIMPITPIVSFELTNLTIHPS</sequence>
<evidence type="ECO:0000313" key="3">
    <source>
        <dbReference type="Proteomes" id="UP000217199"/>
    </source>
</evidence>
<reference evidence="2 3" key="1">
    <citation type="journal article" date="2017" name="Mol. Ecol.">
        <title>Comparative and population genomic landscape of Phellinus noxius: A hypervariable fungus causing root rot in trees.</title>
        <authorList>
            <person name="Chung C.L."/>
            <person name="Lee T.J."/>
            <person name="Akiba M."/>
            <person name="Lee H.H."/>
            <person name="Kuo T.H."/>
            <person name="Liu D."/>
            <person name="Ke H.M."/>
            <person name="Yokoi T."/>
            <person name="Roa M.B."/>
            <person name="Lu M.J."/>
            <person name="Chang Y.Y."/>
            <person name="Ann P.J."/>
            <person name="Tsai J.N."/>
            <person name="Chen C.Y."/>
            <person name="Tzean S.S."/>
            <person name="Ota Y."/>
            <person name="Hattori T."/>
            <person name="Sahashi N."/>
            <person name="Liou R.F."/>
            <person name="Kikuchi T."/>
            <person name="Tsai I.J."/>
        </authorList>
    </citation>
    <scope>NUCLEOTIDE SEQUENCE [LARGE SCALE GENOMIC DNA]</scope>
    <source>
        <strain evidence="2 3">FFPRI411160</strain>
    </source>
</reference>
<evidence type="ECO:0000256" key="1">
    <source>
        <dbReference type="SAM" id="MobiDB-lite"/>
    </source>
</evidence>
<accession>A0A286UU88</accession>
<comment type="caution">
    <text evidence="2">The sequence shown here is derived from an EMBL/GenBank/DDBJ whole genome shotgun (WGS) entry which is preliminary data.</text>
</comment>
<evidence type="ECO:0000313" key="2">
    <source>
        <dbReference type="EMBL" id="PAV23153.1"/>
    </source>
</evidence>
<dbReference type="Proteomes" id="UP000217199">
    <property type="component" value="Unassembled WGS sequence"/>
</dbReference>
<proteinExistence type="predicted"/>
<name>A0A286UU88_9AGAM</name>
<gene>
    <name evidence="2" type="ORF">PNOK_0022100</name>
</gene>
<feature type="region of interest" description="Disordered" evidence="1">
    <location>
        <begin position="124"/>
        <end position="151"/>
    </location>
</feature>
<dbReference type="EMBL" id="NBII01000001">
    <property type="protein sequence ID" value="PAV23153.1"/>
    <property type="molecule type" value="Genomic_DNA"/>
</dbReference>